<dbReference type="EMBL" id="CP045429">
    <property type="protein sequence ID" value="QPB84948.1"/>
    <property type="molecule type" value="Genomic_DNA"/>
</dbReference>
<dbReference type="RefSeq" id="WP_138538055.1">
    <property type="nucleotide sequence ID" value="NZ_CP045429.1"/>
</dbReference>
<sequence>MKSTFFRSGLALLTLLSSLSALASMPMDPEFRGLYFESQGIEVKVDLKRDNIYSPFERIIFSTVCDRNHTRCHSNAFSMQMMDDFVAALKYKKFYKYVYVPFDPCDVTPGCIPMGIESSEGGLKTGNDDIQRRGGYRPEPQSSHPSYLQTFLHSMAQATGSQSIGAMADFLKADSADENGKFKTYRFSSYNKRGQKIPFSICKIVPGDCEEQIDVTIRDLNRGKIAVSVPVSDGSGGGDSEKYWQREKDIRDYLHHLEYECIPAYTDTGGGRVLQMVCVMK</sequence>
<evidence type="ECO:0000313" key="2">
    <source>
        <dbReference type="Proteomes" id="UP000305729"/>
    </source>
</evidence>
<gene>
    <name evidence="1" type="ORF">CWC22_018940</name>
</gene>
<organism evidence="1 2">
    <name type="scientific">Pseudoalteromonas rubra</name>
    <dbReference type="NCBI Taxonomy" id="43658"/>
    <lineage>
        <taxon>Bacteria</taxon>
        <taxon>Pseudomonadati</taxon>
        <taxon>Pseudomonadota</taxon>
        <taxon>Gammaproteobacteria</taxon>
        <taxon>Alteromonadales</taxon>
        <taxon>Pseudoalteromonadaceae</taxon>
        <taxon>Pseudoalteromonas</taxon>
    </lineage>
</organism>
<dbReference type="AlphaFoldDB" id="A0A5S3UXX7"/>
<dbReference type="Proteomes" id="UP000305729">
    <property type="component" value="Chromosome 1"/>
</dbReference>
<proteinExistence type="predicted"/>
<evidence type="ECO:0000313" key="1">
    <source>
        <dbReference type="EMBL" id="QPB84948.1"/>
    </source>
</evidence>
<reference evidence="1 2" key="1">
    <citation type="submission" date="2019-10" db="EMBL/GenBank/DDBJ databases">
        <title>Pseudoalteromonas rubra S4059.</title>
        <authorList>
            <person name="Paulsen S."/>
            <person name="Wang X."/>
        </authorList>
    </citation>
    <scope>NUCLEOTIDE SEQUENCE [LARGE SCALE GENOMIC DNA]</scope>
    <source>
        <strain evidence="1 2">S4059</strain>
    </source>
</reference>
<protein>
    <submittedName>
        <fullName evidence="1">Uncharacterized protein</fullName>
    </submittedName>
</protein>
<name>A0A5S3UXX7_9GAMM</name>
<accession>A0A5S3UXX7</accession>